<dbReference type="SUPFAM" id="SSF55729">
    <property type="entry name" value="Acyl-CoA N-acyltransferases (Nat)"/>
    <property type="match status" value="1"/>
</dbReference>
<name>A0A7L9WSG6_9RHOB</name>
<sequence>MRPSLEAVGRFDPERARNRFLETYDSRDTRVVWSGEDLIGFYVVRDRSDHLYLDHIYIRPDHQGGGLGRRIVRSVQDRAREAGLPLRLMALRDSPANAFYISLGFGLESSDALDNYYTWNPD</sequence>
<dbReference type="Gene3D" id="3.40.630.30">
    <property type="match status" value="1"/>
</dbReference>
<dbReference type="KEGG" id="pshq:F3W81_14930"/>
<dbReference type="EMBL" id="CP045201">
    <property type="protein sequence ID" value="QOL83239.1"/>
    <property type="molecule type" value="Genomic_DNA"/>
</dbReference>
<dbReference type="CDD" id="cd04301">
    <property type="entry name" value="NAT_SF"/>
    <property type="match status" value="1"/>
</dbReference>
<protein>
    <submittedName>
        <fullName evidence="4">GNAT family N-acetyltransferase</fullName>
    </submittedName>
</protein>
<dbReference type="AlphaFoldDB" id="A0A7L9WSG6"/>
<reference evidence="4 5" key="1">
    <citation type="submission" date="2019-10" db="EMBL/GenBank/DDBJ databases">
        <title>Pseudopuniceibacterium sp. HQ09 islated from Antarctica.</title>
        <authorList>
            <person name="Liao L."/>
            <person name="Su S."/>
            <person name="Chen B."/>
            <person name="Yu Y."/>
        </authorList>
    </citation>
    <scope>NUCLEOTIDE SEQUENCE [LARGE SCALE GENOMIC DNA]</scope>
    <source>
        <strain evidence="4 5">HQ09</strain>
    </source>
</reference>
<evidence type="ECO:0000256" key="1">
    <source>
        <dbReference type="ARBA" id="ARBA00022679"/>
    </source>
</evidence>
<keyword evidence="5" id="KW-1185">Reference proteome</keyword>
<gene>
    <name evidence="4" type="ORF">F3W81_14930</name>
</gene>
<evidence type="ECO:0000256" key="2">
    <source>
        <dbReference type="ARBA" id="ARBA00023315"/>
    </source>
</evidence>
<keyword evidence="1 4" id="KW-0808">Transferase</keyword>
<dbReference type="InterPro" id="IPR000182">
    <property type="entry name" value="GNAT_dom"/>
</dbReference>
<dbReference type="Pfam" id="PF00583">
    <property type="entry name" value="Acetyltransf_1"/>
    <property type="match status" value="1"/>
</dbReference>
<evidence type="ECO:0000313" key="5">
    <source>
        <dbReference type="Proteomes" id="UP000594118"/>
    </source>
</evidence>
<dbReference type="InterPro" id="IPR016181">
    <property type="entry name" value="Acyl_CoA_acyltransferase"/>
</dbReference>
<organism evidence="4 5">
    <name type="scientific">Pseudooceanicola spongiae</name>
    <dbReference type="NCBI Taxonomy" id="2613965"/>
    <lineage>
        <taxon>Bacteria</taxon>
        <taxon>Pseudomonadati</taxon>
        <taxon>Pseudomonadota</taxon>
        <taxon>Alphaproteobacteria</taxon>
        <taxon>Rhodobacterales</taxon>
        <taxon>Paracoccaceae</taxon>
        <taxon>Pseudooceanicola</taxon>
    </lineage>
</organism>
<accession>A0A7L9WSG6</accession>
<evidence type="ECO:0000313" key="4">
    <source>
        <dbReference type="EMBL" id="QOL83239.1"/>
    </source>
</evidence>
<keyword evidence="2" id="KW-0012">Acyltransferase</keyword>
<dbReference type="PROSITE" id="PS51186">
    <property type="entry name" value="GNAT"/>
    <property type="match status" value="1"/>
</dbReference>
<evidence type="ECO:0000259" key="3">
    <source>
        <dbReference type="PROSITE" id="PS51186"/>
    </source>
</evidence>
<feature type="domain" description="N-acetyltransferase" evidence="3">
    <location>
        <begin position="1"/>
        <end position="122"/>
    </location>
</feature>
<dbReference type="Proteomes" id="UP000594118">
    <property type="component" value="Chromosome"/>
</dbReference>
<dbReference type="PANTHER" id="PTHR43877">
    <property type="entry name" value="AMINOALKYLPHOSPHONATE N-ACETYLTRANSFERASE-RELATED-RELATED"/>
    <property type="match status" value="1"/>
</dbReference>
<dbReference type="InterPro" id="IPR050832">
    <property type="entry name" value="Bact_Acetyltransf"/>
</dbReference>
<proteinExistence type="predicted"/>
<dbReference type="GO" id="GO:0016747">
    <property type="term" value="F:acyltransferase activity, transferring groups other than amino-acyl groups"/>
    <property type="evidence" value="ECO:0007669"/>
    <property type="project" value="InterPro"/>
</dbReference>